<dbReference type="InterPro" id="IPR019533">
    <property type="entry name" value="Peptidase_S26"/>
</dbReference>
<evidence type="ECO:0000259" key="9">
    <source>
        <dbReference type="Pfam" id="PF10502"/>
    </source>
</evidence>
<dbReference type="PROSITE" id="PS51257">
    <property type="entry name" value="PROKAR_LIPOPROTEIN"/>
    <property type="match status" value="1"/>
</dbReference>
<evidence type="ECO:0000256" key="8">
    <source>
        <dbReference type="SAM" id="SignalP"/>
    </source>
</evidence>
<name>A0ABN8GKW5_9BACL</name>
<dbReference type="Gene3D" id="2.10.109.10">
    <property type="entry name" value="Umud Fragment, subunit A"/>
    <property type="match status" value="1"/>
</dbReference>
<dbReference type="SUPFAM" id="SSF51306">
    <property type="entry name" value="LexA/Signal peptidase"/>
    <property type="match status" value="1"/>
</dbReference>
<comment type="subcellular location">
    <subcellularLocation>
        <location evidence="2">Cell membrane</location>
        <topology evidence="2">Single-pass type II membrane protein</topology>
    </subcellularLocation>
    <subcellularLocation>
        <location evidence="6">Membrane</location>
        <topology evidence="6">Single-pass type II membrane protein</topology>
    </subcellularLocation>
</comment>
<dbReference type="RefSeq" id="WP_236342964.1">
    <property type="nucleotide sequence ID" value="NZ_CAKMMF010000013.1"/>
</dbReference>
<evidence type="ECO:0000256" key="2">
    <source>
        <dbReference type="ARBA" id="ARBA00004401"/>
    </source>
</evidence>
<dbReference type="NCBIfam" id="TIGR02227">
    <property type="entry name" value="sigpep_I_bact"/>
    <property type="match status" value="1"/>
</dbReference>
<evidence type="ECO:0000256" key="3">
    <source>
        <dbReference type="ARBA" id="ARBA00009370"/>
    </source>
</evidence>
<dbReference type="PROSITE" id="PS00761">
    <property type="entry name" value="SPASE_I_3"/>
    <property type="match status" value="1"/>
</dbReference>
<evidence type="ECO:0000256" key="4">
    <source>
        <dbReference type="ARBA" id="ARBA00013208"/>
    </source>
</evidence>
<feature type="domain" description="Peptidase S26" evidence="9">
    <location>
        <begin position="65"/>
        <end position="215"/>
    </location>
</feature>
<evidence type="ECO:0000313" key="10">
    <source>
        <dbReference type="EMBL" id="CAH1206925.1"/>
    </source>
</evidence>
<dbReference type="PANTHER" id="PTHR43390">
    <property type="entry name" value="SIGNAL PEPTIDASE I"/>
    <property type="match status" value="1"/>
</dbReference>
<proteinExistence type="inferred from homology"/>
<gene>
    <name evidence="10" type="ORF">PAECIP111893_02651</name>
</gene>
<dbReference type="InterPro" id="IPR000223">
    <property type="entry name" value="Pept_S26A_signal_pept_1"/>
</dbReference>
<evidence type="ECO:0000256" key="5">
    <source>
        <dbReference type="ARBA" id="ARBA00022801"/>
    </source>
</evidence>
<dbReference type="Pfam" id="PF10502">
    <property type="entry name" value="Peptidase_S26"/>
    <property type="match status" value="1"/>
</dbReference>
<reference evidence="10" key="1">
    <citation type="submission" date="2022-01" db="EMBL/GenBank/DDBJ databases">
        <authorList>
            <person name="Criscuolo A."/>
        </authorList>
    </citation>
    <scope>NUCLEOTIDE SEQUENCE</scope>
    <source>
        <strain evidence="10">CIP111893</strain>
    </source>
</reference>
<comment type="catalytic activity">
    <reaction evidence="1 6">
        <text>Cleavage of hydrophobic, N-terminal signal or leader sequences from secreted and periplasmic proteins.</text>
        <dbReference type="EC" id="3.4.21.89"/>
    </reaction>
</comment>
<feature type="chain" id="PRO_5046256329" description="Signal peptidase I" evidence="8">
    <location>
        <begin position="25"/>
        <end position="221"/>
    </location>
</feature>
<accession>A0ABN8GKW5</accession>
<dbReference type="EMBL" id="CAKMMF010000013">
    <property type="protein sequence ID" value="CAH1206925.1"/>
    <property type="molecule type" value="Genomic_DNA"/>
</dbReference>
<feature type="signal peptide" evidence="8">
    <location>
        <begin position="1"/>
        <end position="24"/>
    </location>
</feature>
<protein>
    <recommendedName>
        <fullName evidence="4 6">Signal peptidase I</fullName>
        <ecNumber evidence="4 6">3.4.21.89</ecNumber>
    </recommendedName>
</protein>
<evidence type="ECO:0000256" key="1">
    <source>
        <dbReference type="ARBA" id="ARBA00000677"/>
    </source>
</evidence>
<evidence type="ECO:0000313" key="11">
    <source>
        <dbReference type="Proteomes" id="UP000838686"/>
    </source>
</evidence>
<keyword evidence="11" id="KW-1185">Reference proteome</keyword>
<evidence type="ECO:0000256" key="7">
    <source>
        <dbReference type="SAM" id="MobiDB-lite"/>
    </source>
</evidence>
<comment type="similarity">
    <text evidence="3 6">Belongs to the peptidase S26 family.</text>
</comment>
<evidence type="ECO:0000256" key="6">
    <source>
        <dbReference type="RuleBase" id="RU362042"/>
    </source>
</evidence>
<dbReference type="InterPro" id="IPR019758">
    <property type="entry name" value="Pept_S26A_signal_pept_1_CS"/>
</dbReference>
<keyword evidence="5 6" id="KW-0378">Hydrolase</keyword>
<keyword evidence="6" id="KW-0645">Protease</keyword>
<dbReference type="EC" id="3.4.21.89" evidence="4 6"/>
<comment type="caution">
    <text evidence="10">The sequence shown here is derived from an EMBL/GenBank/DDBJ whole genome shotgun (WGS) entry which is preliminary data.</text>
</comment>
<dbReference type="Proteomes" id="UP000838686">
    <property type="component" value="Unassembled WGS sequence"/>
</dbReference>
<keyword evidence="8" id="KW-0732">Signal</keyword>
<organism evidence="10 11">
    <name type="scientific">Paenibacillus plantiphilus</name>
    <dbReference type="NCBI Taxonomy" id="2905650"/>
    <lineage>
        <taxon>Bacteria</taxon>
        <taxon>Bacillati</taxon>
        <taxon>Bacillota</taxon>
        <taxon>Bacilli</taxon>
        <taxon>Bacillales</taxon>
        <taxon>Paenibacillaceae</taxon>
        <taxon>Paenibacillus</taxon>
    </lineage>
</organism>
<sequence>MVIVRKLCAITVLIVLILAGCTNQNTIVDTRNLVEIKTIDKKDEDIVIFYRNDGMARKKLEFIDRKIVVEPDFYQNNALQRGDVISFTVPSTKDTDGSEDTDESKNSENEISRVIALEGERVSISEGQIYINNSKLDTFYGKLLAGGMDAEEFNALADINCDEACRDTHKKYFDTDMEEIEVPAGFVYVLGDNALRSRGSLNFGPLPAANIRGKVLGYLAP</sequence>
<feature type="region of interest" description="Disordered" evidence="7">
    <location>
        <begin position="89"/>
        <end position="110"/>
    </location>
</feature>
<dbReference type="PANTHER" id="PTHR43390:SF1">
    <property type="entry name" value="CHLOROPLAST PROCESSING PEPTIDASE"/>
    <property type="match status" value="1"/>
</dbReference>
<dbReference type="InterPro" id="IPR036286">
    <property type="entry name" value="LexA/Signal_pep-like_sf"/>
</dbReference>